<evidence type="ECO:0000313" key="4">
    <source>
        <dbReference type="Proteomes" id="UP000077266"/>
    </source>
</evidence>
<dbReference type="InParanoid" id="A0A165QN54"/>
<dbReference type="Pfam" id="PF01535">
    <property type="entry name" value="PPR"/>
    <property type="match status" value="1"/>
</dbReference>
<name>A0A165QN54_EXIGL</name>
<evidence type="ECO:0008006" key="5">
    <source>
        <dbReference type="Google" id="ProtNLM"/>
    </source>
</evidence>
<feature type="region of interest" description="Disordered" evidence="2">
    <location>
        <begin position="1211"/>
        <end position="1261"/>
    </location>
</feature>
<keyword evidence="4" id="KW-1185">Reference proteome</keyword>
<reference evidence="3 4" key="1">
    <citation type="journal article" date="2016" name="Mol. Biol. Evol.">
        <title>Comparative Genomics of Early-Diverging Mushroom-Forming Fungi Provides Insights into the Origins of Lignocellulose Decay Capabilities.</title>
        <authorList>
            <person name="Nagy L.G."/>
            <person name="Riley R."/>
            <person name="Tritt A."/>
            <person name="Adam C."/>
            <person name="Daum C."/>
            <person name="Floudas D."/>
            <person name="Sun H."/>
            <person name="Yadav J.S."/>
            <person name="Pangilinan J."/>
            <person name="Larsson K.H."/>
            <person name="Matsuura K."/>
            <person name="Barry K."/>
            <person name="Labutti K."/>
            <person name="Kuo R."/>
            <person name="Ohm R.A."/>
            <person name="Bhattacharya S.S."/>
            <person name="Shirouzu T."/>
            <person name="Yoshinaga Y."/>
            <person name="Martin F.M."/>
            <person name="Grigoriev I.V."/>
            <person name="Hibbett D.S."/>
        </authorList>
    </citation>
    <scope>NUCLEOTIDE SEQUENCE [LARGE SCALE GENOMIC DNA]</scope>
    <source>
        <strain evidence="3 4">HHB12029</strain>
    </source>
</reference>
<evidence type="ECO:0000256" key="1">
    <source>
        <dbReference type="PROSITE-ProRule" id="PRU00708"/>
    </source>
</evidence>
<dbReference type="SUPFAM" id="SSF48452">
    <property type="entry name" value="TPR-like"/>
    <property type="match status" value="1"/>
</dbReference>
<dbReference type="OrthoDB" id="185373at2759"/>
<dbReference type="STRING" id="1314781.A0A165QN54"/>
<accession>A0A165QN54</accession>
<dbReference type="PROSITE" id="PS51375">
    <property type="entry name" value="PPR"/>
    <property type="match status" value="1"/>
</dbReference>
<dbReference type="InterPro" id="IPR002885">
    <property type="entry name" value="PPR_rpt"/>
</dbReference>
<dbReference type="Gene3D" id="1.25.40.10">
    <property type="entry name" value="Tetratricopeptide repeat domain"/>
    <property type="match status" value="4"/>
</dbReference>
<dbReference type="EMBL" id="KV425882">
    <property type="protein sequence ID" value="KZW03846.1"/>
    <property type="molecule type" value="Genomic_DNA"/>
</dbReference>
<evidence type="ECO:0000256" key="2">
    <source>
        <dbReference type="SAM" id="MobiDB-lite"/>
    </source>
</evidence>
<dbReference type="PANTHER" id="PTHR47939:SF1">
    <property type="entry name" value="OS04G0684500 PROTEIN"/>
    <property type="match status" value="1"/>
</dbReference>
<sequence length="1278" mass="148520">MHFLASRLPRDQVNYLIGALCNIQNVIRAVQHVHRQLNRVPAPSHVVSEHIDEQPQRPPVRVHNTRLEHWRDARPLFFERRGTHPLVFWPPGRGPGPPREFSTERTIVARNRGRQYPDTSQVRGEPLWKRRRKMLHEDDSDDPALADDSPDTSYLSNDLPLYVLWSRLKHTSPRDLETQFSSEQRHRLLARLYVVMKWEMERQPISARRLYVWGTRINLALSWIDKTQFLDLESGWWDSRPRLRHLAVLGILCAGTVPEGLQAARHYFFDSLRGYREPLTDKDQLTVLLDVLRICGSQQFVLSAFELVLDIWPCLEPHVRRYSGRGQLDSHTLYLTNEVRRALDSLVERLSATGSPMPWLRRMHRDQIDPSRFVNALTLVTLCYCNLQVSEKALEVLQYAESVGVELSIRTRLNVARALTRDDSFGTALALLNAIPNGKSNREVMREYLYLYGHQGELAMADQFIDEAQKRGETLERYHQLSHMRSAAISANVHRTLELFDAYMPKEKQPGELIPEYWTLKFYEMVIIANYEAGQPANADIVLARLLKKGYKPNIDIYNTMLKYLARIGDSAGAARIWQRIQKDGLKVTHITYLELVTLCSRRGDPDGAQAIVDRALRNDIRLTRQMVTSLMNAYAEAGQWRQVVSIFKSLVRGPSASLRHTIEVFNVALKAYIRLGAPYKIVRRFFEKMTRTEGVRPNQITYALLTQSAAENRQYVQARQLYEQMHDLAKMPTARDYRRMPMGVMLVSLLPGRARELYREMREQGIELEPDTYAAILRASARRWNPDQPPLRMLNTILKQTPIARLRGPERATALRKIYAPVLRLLSRQGNLELLQELHEDMLHRGGTPSISTLWVVMDGHRAAGNLEQVEKIWKQIFKLALGMRDVSPFVDQPVQAKTGSNLLCAPLSTYIHALSAAGKHDKIAHVWAEVHKHGFLYDANNWTVLCTALVEAGQLDRAYEIIERILIPAKEQASAALRLEDGAEDQEPANRVQTAVAPYDARKRLAAARSMQSLLSKPENKHILKRMHFDRDPISPLKTLGEISPLWNAWYPHESLLRLLYLKTREWRKSQKEAAKVDPHSISSRMSVDRWRKAFPNSLRLVYTEGKQAYDRKMAEQHELERPRWRDYRAWLIKCWRARRTGYDMKDDPETPRMREFIRRELSEAKRRRRVPWVAYREWLLRWNRSQSDLHKLRLSLWLSRGRPMQDPFVVGASKGRGPAPRQPSWMRANRMSGEEKPKSRAKSRAKRQKRFPAPWEFERRRPLQPRPVSQTVFWA</sequence>
<dbReference type="Proteomes" id="UP000077266">
    <property type="component" value="Unassembled WGS sequence"/>
</dbReference>
<evidence type="ECO:0000313" key="3">
    <source>
        <dbReference type="EMBL" id="KZW03846.1"/>
    </source>
</evidence>
<proteinExistence type="predicted"/>
<dbReference type="AlphaFoldDB" id="A0A165QN54"/>
<dbReference type="NCBIfam" id="TIGR00756">
    <property type="entry name" value="PPR"/>
    <property type="match status" value="1"/>
</dbReference>
<dbReference type="InterPro" id="IPR050667">
    <property type="entry name" value="PPR-containing_protein"/>
</dbReference>
<feature type="repeat" description="PPR" evidence="1">
    <location>
        <begin position="554"/>
        <end position="588"/>
    </location>
</feature>
<gene>
    <name evidence="3" type="ORF">EXIGLDRAFT_827798</name>
</gene>
<dbReference type="InterPro" id="IPR011990">
    <property type="entry name" value="TPR-like_helical_dom_sf"/>
</dbReference>
<dbReference type="PANTHER" id="PTHR47939">
    <property type="entry name" value="MEMBRANE-ASSOCIATED SALT-INDUCIBLE PROTEIN-LIKE"/>
    <property type="match status" value="1"/>
</dbReference>
<feature type="compositionally biased region" description="Basic residues" evidence="2">
    <location>
        <begin position="1242"/>
        <end position="1253"/>
    </location>
</feature>
<protein>
    <recommendedName>
        <fullName evidence="5">Pentacotripeptide-repeat region of PRORP domain-containing protein</fullName>
    </recommendedName>
</protein>
<organism evidence="3 4">
    <name type="scientific">Exidia glandulosa HHB12029</name>
    <dbReference type="NCBI Taxonomy" id="1314781"/>
    <lineage>
        <taxon>Eukaryota</taxon>
        <taxon>Fungi</taxon>
        <taxon>Dikarya</taxon>
        <taxon>Basidiomycota</taxon>
        <taxon>Agaricomycotina</taxon>
        <taxon>Agaricomycetes</taxon>
        <taxon>Auriculariales</taxon>
        <taxon>Exidiaceae</taxon>
        <taxon>Exidia</taxon>
    </lineage>
</organism>